<dbReference type="InterPro" id="IPR011703">
    <property type="entry name" value="ATPase_AAA-3"/>
</dbReference>
<evidence type="ECO:0000259" key="6">
    <source>
        <dbReference type="Pfam" id="PF17863"/>
    </source>
</evidence>
<keyword evidence="8" id="KW-1185">Reference proteome</keyword>
<dbReference type="RefSeq" id="WP_203906509.1">
    <property type="nucleotide sequence ID" value="NZ_BONY01000003.1"/>
</dbReference>
<dbReference type="AlphaFoldDB" id="A0A8J3VCH5"/>
<dbReference type="InterPro" id="IPR027417">
    <property type="entry name" value="P-loop_NTPase"/>
</dbReference>
<feature type="domain" description="ChlI/MoxR AAA lid" evidence="6">
    <location>
        <begin position="264"/>
        <end position="332"/>
    </location>
</feature>
<keyword evidence="2" id="KW-0067">ATP-binding</keyword>
<dbReference type="PANTHER" id="PTHR42759:SF1">
    <property type="entry name" value="MAGNESIUM-CHELATASE SUBUNIT CHLD"/>
    <property type="match status" value="1"/>
</dbReference>
<evidence type="ECO:0000256" key="2">
    <source>
        <dbReference type="ARBA" id="ARBA00022840"/>
    </source>
</evidence>
<dbReference type="FunFam" id="3.40.50.300:FF:000640">
    <property type="entry name" value="MoxR family ATPase"/>
    <property type="match status" value="1"/>
</dbReference>
<evidence type="ECO:0000259" key="5">
    <source>
        <dbReference type="Pfam" id="PF07726"/>
    </source>
</evidence>
<reference evidence="7" key="1">
    <citation type="submission" date="2021-01" db="EMBL/GenBank/DDBJ databases">
        <title>Whole genome shotgun sequence of Rhizocola hellebori NBRC 109834.</title>
        <authorList>
            <person name="Komaki H."/>
            <person name="Tamura T."/>
        </authorList>
    </citation>
    <scope>NUCLEOTIDE SEQUENCE</scope>
    <source>
        <strain evidence="7">NBRC 109834</strain>
    </source>
</reference>
<keyword evidence="1" id="KW-0547">Nucleotide-binding</keyword>
<dbReference type="Gene3D" id="1.10.8.80">
    <property type="entry name" value="Magnesium chelatase subunit I, C-Terminal domain"/>
    <property type="match status" value="1"/>
</dbReference>
<dbReference type="Gene3D" id="3.40.50.300">
    <property type="entry name" value="P-loop containing nucleotide triphosphate hydrolases"/>
    <property type="match status" value="1"/>
</dbReference>
<evidence type="ECO:0000256" key="4">
    <source>
        <dbReference type="SAM" id="MobiDB-lite"/>
    </source>
</evidence>
<dbReference type="Proteomes" id="UP000612899">
    <property type="component" value="Unassembled WGS sequence"/>
</dbReference>
<feature type="compositionally biased region" description="Low complexity" evidence="4">
    <location>
        <begin position="14"/>
        <end position="23"/>
    </location>
</feature>
<evidence type="ECO:0000256" key="1">
    <source>
        <dbReference type="ARBA" id="ARBA00022741"/>
    </source>
</evidence>
<dbReference type="GO" id="GO:0005524">
    <property type="term" value="F:ATP binding"/>
    <property type="evidence" value="ECO:0007669"/>
    <property type="project" value="UniProtKB-KW"/>
</dbReference>
<proteinExistence type="inferred from homology"/>
<name>A0A8J3VCH5_9ACTN</name>
<evidence type="ECO:0000313" key="8">
    <source>
        <dbReference type="Proteomes" id="UP000612899"/>
    </source>
</evidence>
<comment type="similarity">
    <text evidence="3">Belongs to the MoxR family.</text>
</comment>
<feature type="compositionally biased region" description="Polar residues" evidence="4">
    <location>
        <begin position="1"/>
        <end position="12"/>
    </location>
</feature>
<dbReference type="SUPFAM" id="SSF52540">
    <property type="entry name" value="P-loop containing nucleoside triphosphate hydrolases"/>
    <property type="match status" value="1"/>
</dbReference>
<protein>
    <submittedName>
        <fullName evidence="7">MoxR-like ATPase</fullName>
    </submittedName>
</protein>
<dbReference type="PANTHER" id="PTHR42759">
    <property type="entry name" value="MOXR FAMILY PROTEIN"/>
    <property type="match status" value="1"/>
</dbReference>
<sequence>MQTPPDNGQSRLSAAVARPRATAAPGTSPVEQILYEVKKTIVGQDALLERLMVALLSHGHILVEGVPGLAKTLAVKALAGAIGGQFHRVQFTPDLVPADIVGTRIYHQLSGEFQVSLGPVFTNLLLADEINRAPAKVQSALLEVMQEQQVTIGRETHLVPRPFLVMATQNPIESEGTYPLPEAQVDRFMMKVLVGYPSTTEEFVIVERAIAPDPVSQAIVDPEKLIEMQAQVEQVYVDPSLIEYSVRLASATRYPAEVGQHDLQRYISYGASPRASINLVLAGRALAFIRGRDYVLPQDIADLALDVLRHRLVLSYEALSDDVTADELLTRILMSLPVPDKPLQRIAER</sequence>
<comment type="caution">
    <text evidence="7">The sequence shown here is derived from an EMBL/GenBank/DDBJ whole genome shotgun (WGS) entry which is preliminary data.</text>
</comment>
<dbReference type="InterPro" id="IPR050764">
    <property type="entry name" value="CbbQ/NirQ/NorQ/GpvN"/>
</dbReference>
<feature type="domain" description="ATPase AAA-3" evidence="5">
    <location>
        <begin position="60"/>
        <end position="190"/>
    </location>
</feature>
<dbReference type="Pfam" id="PF07726">
    <property type="entry name" value="AAA_3"/>
    <property type="match status" value="1"/>
</dbReference>
<gene>
    <name evidence="7" type="primary">moxR_2</name>
    <name evidence="7" type="ORF">Rhe02_06260</name>
</gene>
<feature type="region of interest" description="Disordered" evidence="4">
    <location>
        <begin position="1"/>
        <end position="23"/>
    </location>
</feature>
<dbReference type="EMBL" id="BONY01000003">
    <property type="protein sequence ID" value="GIH02559.1"/>
    <property type="molecule type" value="Genomic_DNA"/>
</dbReference>
<evidence type="ECO:0000256" key="3">
    <source>
        <dbReference type="ARBA" id="ARBA00061607"/>
    </source>
</evidence>
<organism evidence="7 8">
    <name type="scientific">Rhizocola hellebori</name>
    <dbReference type="NCBI Taxonomy" id="1392758"/>
    <lineage>
        <taxon>Bacteria</taxon>
        <taxon>Bacillati</taxon>
        <taxon>Actinomycetota</taxon>
        <taxon>Actinomycetes</taxon>
        <taxon>Micromonosporales</taxon>
        <taxon>Micromonosporaceae</taxon>
        <taxon>Rhizocola</taxon>
    </lineage>
</organism>
<dbReference type="Pfam" id="PF17863">
    <property type="entry name" value="AAA_lid_2"/>
    <property type="match status" value="1"/>
</dbReference>
<dbReference type="CDD" id="cd00009">
    <property type="entry name" value="AAA"/>
    <property type="match status" value="1"/>
</dbReference>
<dbReference type="GO" id="GO:0016887">
    <property type="term" value="F:ATP hydrolysis activity"/>
    <property type="evidence" value="ECO:0007669"/>
    <property type="project" value="InterPro"/>
</dbReference>
<evidence type="ECO:0000313" key="7">
    <source>
        <dbReference type="EMBL" id="GIH02559.1"/>
    </source>
</evidence>
<dbReference type="PIRSF" id="PIRSF002849">
    <property type="entry name" value="AAA_ATPase_chaperone_MoxR_prd"/>
    <property type="match status" value="1"/>
</dbReference>
<accession>A0A8J3VCH5</accession>
<dbReference type="InterPro" id="IPR041628">
    <property type="entry name" value="ChlI/MoxR_AAA_lid"/>
</dbReference>